<dbReference type="NCBIfam" id="TIGR01439">
    <property type="entry name" value="lp_hng_hel_AbrB"/>
    <property type="match status" value="1"/>
</dbReference>
<name>A0A239AFF0_9BACT</name>
<sequence length="78" mass="8851">MKIAKITSKGQITIPANIRKKLKTQFVSVELKGDTLILKPVKDAGGILSKYAIEKSYEKIKEREEKVIEEGFTERENT</sequence>
<dbReference type="SUPFAM" id="SSF89447">
    <property type="entry name" value="AbrB/MazE/MraZ-like"/>
    <property type="match status" value="1"/>
</dbReference>
<evidence type="ECO:0000259" key="2">
    <source>
        <dbReference type="PROSITE" id="PS51740"/>
    </source>
</evidence>
<dbReference type="OrthoDB" id="9811597at2"/>
<evidence type="ECO:0000313" key="3">
    <source>
        <dbReference type="EMBL" id="SNR93774.1"/>
    </source>
</evidence>
<dbReference type="GO" id="GO:0003677">
    <property type="term" value="F:DNA binding"/>
    <property type="evidence" value="ECO:0007669"/>
    <property type="project" value="UniProtKB-UniRule"/>
</dbReference>
<proteinExistence type="predicted"/>
<protein>
    <submittedName>
        <fullName evidence="3">Looped-hinge helix DNA binding domain-containing protein, AbrB family</fullName>
    </submittedName>
</protein>
<dbReference type="Proteomes" id="UP000198405">
    <property type="component" value="Unassembled WGS sequence"/>
</dbReference>
<dbReference type="InterPro" id="IPR007159">
    <property type="entry name" value="SpoVT-AbrB_dom"/>
</dbReference>
<dbReference type="PROSITE" id="PS51740">
    <property type="entry name" value="SPOVT_ABRB"/>
    <property type="match status" value="1"/>
</dbReference>
<keyword evidence="1" id="KW-0238">DNA-binding</keyword>
<dbReference type="Gene3D" id="2.10.260.10">
    <property type="match status" value="1"/>
</dbReference>
<evidence type="ECO:0000313" key="4">
    <source>
        <dbReference type="Proteomes" id="UP000198405"/>
    </source>
</evidence>
<accession>A0A239AFF0</accession>
<dbReference type="RefSeq" id="WP_089323762.1">
    <property type="nucleotide sequence ID" value="NZ_FZOB01000022.1"/>
</dbReference>
<reference evidence="4" key="1">
    <citation type="submission" date="2017-06" db="EMBL/GenBank/DDBJ databases">
        <authorList>
            <person name="Varghese N."/>
            <person name="Submissions S."/>
        </authorList>
    </citation>
    <scope>NUCLEOTIDE SEQUENCE [LARGE SCALE GENOMIC DNA]</scope>
    <source>
        <strain evidence="4">DSM 15668</strain>
    </source>
</reference>
<dbReference type="Pfam" id="PF04014">
    <property type="entry name" value="MazE_antitoxin"/>
    <property type="match status" value="1"/>
</dbReference>
<gene>
    <name evidence="3" type="ORF">SAMN06265340_1223</name>
</gene>
<feature type="domain" description="SpoVT-AbrB" evidence="2">
    <location>
        <begin position="1"/>
        <end position="43"/>
    </location>
</feature>
<dbReference type="SMART" id="SM00966">
    <property type="entry name" value="SpoVT_AbrB"/>
    <property type="match status" value="1"/>
</dbReference>
<keyword evidence="4" id="KW-1185">Reference proteome</keyword>
<evidence type="ECO:0000256" key="1">
    <source>
        <dbReference type="PROSITE-ProRule" id="PRU01076"/>
    </source>
</evidence>
<organism evidence="3 4">
    <name type="scientific">Desulfurobacterium atlanticum</name>
    <dbReference type="NCBI Taxonomy" id="240169"/>
    <lineage>
        <taxon>Bacteria</taxon>
        <taxon>Pseudomonadati</taxon>
        <taxon>Aquificota</taxon>
        <taxon>Aquificia</taxon>
        <taxon>Desulfurobacteriales</taxon>
        <taxon>Desulfurobacteriaceae</taxon>
        <taxon>Desulfurobacterium</taxon>
    </lineage>
</organism>
<dbReference type="InterPro" id="IPR037914">
    <property type="entry name" value="SpoVT-AbrB_sf"/>
</dbReference>
<dbReference type="EMBL" id="FZOB01000022">
    <property type="protein sequence ID" value="SNR93774.1"/>
    <property type="molecule type" value="Genomic_DNA"/>
</dbReference>
<dbReference type="AlphaFoldDB" id="A0A239AFF0"/>